<evidence type="ECO:0000256" key="1">
    <source>
        <dbReference type="SAM" id="MobiDB-lite"/>
    </source>
</evidence>
<sequence length="190" mass="22162">MKRTKHRMRDQTGTHVYHIFEDDEIIDGQNIKKFDRLVHGPNVDADDWGPNVTNILALVKAYIRNTVLAGTIYIKNIGWVRCGMEIKVMSVGCSRHQNDEMKRVYDKLRRKIPVYGRELNNPNIALTEDPAQGPVDLKEVARKAVEEMEEELASGREVDDSMYPHQKIKEQKRKDCYRQKDIKEANRQQK</sequence>
<organism evidence="2 3">
    <name type="scientific">Pyrenophora tritici-repentis</name>
    <dbReference type="NCBI Taxonomy" id="45151"/>
    <lineage>
        <taxon>Eukaryota</taxon>
        <taxon>Fungi</taxon>
        <taxon>Dikarya</taxon>
        <taxon>Ascomycota</taxon>
        <taxon>Pezizomycotina</taxon>
        <taxon>Dothideomycetes</taxon>
        <taxon>Pleosporomycetidae</taxon>
        <taxon>Pleosporales</taxon>
        <taxon>Pleosporineae</taxon>
        <taxon>Pleosporaceae</taxon>
        <taxon>Pyrenophora</taxon>
    </lineage>
</organism>
<evidence type="ECO:0000313" key="3">
    <source>
        <dbReference type="Proteomes" id="UP000249757"/>
    </source>
</evidence>
<dbReference type="Proteomes" id="UP000249757">
    <property type="component" value="Unassembled WGS sequence"/>
</dbReference>
<name>A0A922NBF2_9PLEO</name>
<comment type="caution">
    <text evidence="2">The sequence shown here is derived from an EMBL/GenBank/DDBJ whole genome shotgun (WGS) entry which is preliminary data.</text>
</comment>
<feature type="region of interest" description="Disordered" evidence="1">
    <location>
        <begin position="149"/>
        <end position="190"/>
    </location>
</feature>
<protein>
    <submittedName>
        <fullName evidence="2">Uncharacterized protein</fullName>
    </submittedName>
</protein>
<gene>
    <name evidence="2" type="ORF">Ptr86124_010232</name>
</gene>
<evidence type="ECO:0000313" key="2">
    <source>
        <dbReference type="EMBL" id="KAI1511111.1"/>
    </source>
</evidence>
<dbReference type="AlphaFoldDB" id="A0A922NBF2"/>
<dbReference type="EMBL" id="NRDI02000015">
    <property type="protein sequence ID" value="KAI1511111.1"/>
    <property type="molecule type" value="Genomic_DNA"/>
</dbReference>
<reference evidence="3" key="1">
    <citation type="journal article" date="2022" name="Microb. Genom.">
        <title>A global pangenome for the wheat fungal pathogen Pyrenophora tritici-repentis and prediction of effector protein structural homology.</title>
        <authorList>
            <person name="Moolhuijzen P.M."/>
            <person name="See P.T."/>
            <person name="Shi G."/>
            <person name="Powell H.R."/>
            <person name="Cockram J."/>
            <person name="Jorgensen L.N."/>
            <person name="Benslimane H."/>
            <person name="Strelkov S.E."/>
            <person name="Turner J."/>
            <person name="Liu Z."/>
            <person name="Moffat C.S."/>
        </authorList>
    </citation>
    <scope>NUCLEOTIDE SEQUENCE [LARGE SCALE GENOMIC DNA]</scope>
</reference>
<feature type="compositionally biased region" description="Basic and acidic residues" evidence="1">
    <location>
        <begin position="167"/>
        <end position="190"/>
    </location>
</feature>
<proteinExistence type="predicted"/>
<accession>A0A922NBF2</accession>
<dbReference type="OrthoDB" id="3690105at2759"/>
<keyword evidence="3" id="KW-1185">Reference proteome</keyword>